<reference evidence="2" key="1">
    <citation type="journal article" date="2009" name="Nature">
        <title>Genome sequence and analysis of the Irish potato famine pathogen Phytophthora infestans.</title>
        <authorList>
            <consortium name="The Broad Institute Genome Sequencing Platform"/>
            <person name="Haas B.J."/>
            <person name="Kamoun S."/>
            <person name="Zody M.C."/>
            <person name="Jiang R.H."/>
            <person name="Handsaker R.E."/>
            <person name="Cano L.M."/>
            <person name="Grabherr M."/>
            <person name="Kodira C.D."/>
            <person name="Raffaele S."/>
            <person name="Torto-Alalibo T."/>
            <person name="Bozkurt T.O."/>
            <person name="Ah-Fong A.M."/>
            <person name="Alvarado L."/>
            <person name="Anderson V.L."/>
            <person name="Armstrong M.R."/>
            <person name="Avrova A."/>
            <person name="Baxter L."/>
            <person name="Beynon J."/>
            <person name="Boevink P.C."/>
            <person name="Bollmann S.R."/>
            <person name="Bos J.I."/>
            <person name="Bulone V."/>
            <person name="Cai G."/>
            <person name="Cakir C."/>
            <person name="Carrington J.C."/>
            <person name="Chawner M."/>
            <person name="Conti L."/>
            <person name="Costanzo S."/>
            <person name="Ewan R."/>
            <person name="Fahlgren N."/>
            <person name="Fischbach M.A."/>
            <person name="Fugelstad J."/>
            <person name="Gilroy E.M."/>
            <person name="Gnerre S."/>
            <person name="Green P.J."/>
            <person name="Grenville-Briggs L.J."/>
            <person name="Griffith J."/>
            <person name="Grunwald N.J."/>
            <person name="Horn K."/>
            <person name="Horner N.R."/>
            <person name="Hu C.H."/>
            <person name="Huitema E."/>
            <person name="Jeong D.H."/>
            <person name="Jones A.M."/>
            <person name="Jones J.D."/>
            <person name="Jones R.W."/>
            <person name="Karlsson E.K."/>
            <person name="Kunjeti S.G."/>
            <person name="Lamour K."/>
            <person name="Liu Z."/>
            <person name="Ma L."/>
            <person name="Maclean D."/>
            <person name="Chibucos M.C."/>
            <person name="McDonald H."/>
            <person name="McWalters J."/>
            <person name="Meijer H.J."/>
            <person name="Morgan W."/>
            <person name="Morris P.F."/>
            <person name="Munro C.A."/>
            <person name="O'Neill K."/>
            <person name="Ospina-Giraldo M."/>
            <person name="Pinzon A."/>
            <person name="Pritchard L."/>
            <person name="Ramsahoye B."/>
            <person name="Ren Q."/>
            <person name="Restrepo S."/>
            <person name="Roy S."/>
            <person name="Sadanandom A."/>
            <person name="Savidor A."/>
            <person name="Schornack S."/>
            <person name="Schwartz D.C."/>
            <person name="Schumann U.D."/>
            <person name="Schwessinger B."/>
            <person name="Seyer L."/>
            <person name="Sharpe T."/>
            <person name="Silvar C."/>
            <person name="Song J."/>
            <person name="Studholme D.J."/>
            <person name="Sykes S."/>
            <person name="Thines M."/>
            <person name="van de Vondervoort P.J."/>
            <person name="Phuntumart V."/>
            <person name="Wawra S."/>
            <person name="Weide R."/>
            <person name="Win J."/>
            <person name="Young C."/>
            <person name="Zhou S."/>
            <person name="Fry W."/>
            <person name="Meyers B.C."/>
            <person name="van West P."/>
            <person name="Ristaino J."/>
            <person name="Govers F."/>
            <person name="Birch P.R."/>
            <person name="Whisson S.C."/>
            <person name="Judelson H.S."/>
            <person name="Nusbaum C."/>
        </authorList>
    </citation>
    <scope>NUCLEOTIDE SEQUENCE [LARGE SCALE GENOMIC DNA]</scope>
    <source>
        <strain evidence="2">T30-4</strain>
    </source>
</reference>
<dbReference type="EMBL" id="DS028124">
    <property type="protein sequence ID" value="EEY68983.1"/>
    <property type="molecule type" value="Genomic_DNA"/>
</dbReference>
<accession>D0N3M9</accession>
<dbReference type="VEuPathDB" id="FungiDB:PITG_05139"/>
<dbReference type="InParanoid" id="D0N3M9"/>
<organism evidence="1 2">
    <name type="scientific">Phytophthora infestans (strain T30-4)</name>
    <name type="common">Potato late blight agent</name>
    <dbReference type="NCBI Taxonomy" id="403677"/>
    <lineage>
        <taxon>Eukaryota</taxon>
        <taxon>Sar</taxon>
        <taxon>Stramenopiles</taxon>
        <taxon>Oomycota</taxon>
        <taxon>Peronosporomycetes</taxon>
        <taxon>Peronosporales</taxon>
        <taxon>Peronosporaceae</taxon>
        <taxon>Phytophthora</taxon>
    </lineage>
</organism>
<dbReference type="GeneID" id="9472499"/>
<dbReference type="Proteomes" id="UP000006643">
    <property type="component" value="Unassembled WGS sequence"/>
</dbReference>
<gene>
    <name evidence="1" type="ORF">PITG_05139</name>
</gene>
<sequence length="38" mass="3903">MTERGVCGESLSGSAQLDVLKASEIRQAAKSGHAKSSL</sequence>
<proteinExistence type="predicted"/>
<dbReference type="AlphaFoldDB" id="D0N3M9"/>
<evidence type="ECO:0000313" key="2">
    <source>
        <dbReference type="Proteomes" id="UP000006643"/>
    </source>
</evidence>
<name>D0N3M9_PHYIT</name>
<dbReference type="KEGG" id="pif:PITG_05139"/>
<evidence type="ECO:0000313" key="1">
    <source>
        <dbReference type="EMBL" id="EEY68983.1"/>
    </source>
</evidence>
<keyword evidence="2" id="KW-1185">Reference proteome</keyword>
<dbReference type="HOGENOM" id="CLU_3336660_0_0_1"/>
<dbReference type="RefSeq" id="XP_002998837.1">
    <property type="nucleotide sequence ID" value="XM_002998791.1"/>
</dbReference>
<protein>
    <submittedName>
        <fullName evidence="1">Uncharacterized protein</fullName>
    </submittedName>
</protein>